<feature type="region of interest" description="Disordered" evidence="1">
    <location>
        <begin position="1"/>
        <end position="23"/>
    </location>
</feature>
<organism evidence="2 3">
    <name type="scientific">Stylosanthes scabra</name>
    <dbReference type="NCBI Taxonomy" id="79078"/>
    <lineage>
        <taxon>Eukaryota</taxon>
        <taxon>Viridiplantae</taxon>
        <taxon>Streptophyta</taxon>
        <taxon>Embryophyta</taxon>
        <taxon>Tracheophyta</taxon>
        <taxon>Spermatophyta</taxon>
        <taxon>Magnoliopsida</taxon>
        <taxon>eudicotyledons</taxon>
        <taxon>Gunneridae</taxon>
        <taxon>Pentapetalae</taxon>
        <taxon>rosids</taxon>
        <taxon>fabids</taxon>
        <taxon>Fabales</taxon>
        <taxon>Fabaceae</taxon>
        <taxon>Papilionoideae</taxon>
        <taxon>50 kb inversion clade</taxon>
        <taxon>dalbergioids sensu lato</taxon>
        <taxon>Dalbergieae</taxon>
        <taxon>Pterocarpus clade</taxon>
        <taxon>Stylosanthes</taxon>
    </lineage>
</organism>
<keyword evidence="3" id="KW-1185">Reference proteome</keyword>
<evidence type="ECO:0000313" key="2">
    <source>
        <dbReference type="EMBL" id="MED6115359.1"/>
    </source>
</evidence>
<dbReference type="PANTHER" id="PTHR33248">
    <property type="entry name" value="ZINC ION-BINDING PROTEIN"/>
    <property type="match status" value="1"/>
</dbReference>
<feature type="compositionally biased region" description="Low complexity" evidence="1">
    <location>
        <begin position="1"/>
        <end position="21"/>
    </location>
</feature>
<dbReference type="EMBL" id="JASCZI010001691">
    <property type="protein sequence ID" value="MED6115359.1"/>
    <property type="molecule type" value="Genomic_DNA"/>
</dbReference>
<sequence>MASQSLRGSRSSRSTGSAQRRGLLCSHRVPPVLRVSGTKENPGRRFWDYVYYEEDCDFLCWADKEQLGEDPEKEKLRKKVISLKTHDEELIIKDCCEVGWLGLFCRWWMPLRLLVAELV</sequence>
<evidence type="ECO:0000313" key="3">
    <source>
        <dbReference type="Proteomes" id="UP001341840"/>
    </source>
</evidence>
<gene>
    <name evidence="2" type="ORF">PIB30_089698</name>
</gene>
<dbReference type="Proteomes" id="UP001341840">
    <property type="component" value="Unassembled WGS sequence"/>
</dbReference>
<comment type="caution">
    <text evidence="2">The sequence shown here is derived from an EMBL/GenBank/DDBJ whole genome shotgun (WGS) entry which is preliminary data.</text>
</comment>
<proteinExistence type="predicted"/>
<reference evidence="2 3" key="1">
    <citation type="journal article" date="2023" name="Plants (Basel)">
        <title>Bridging the Gap: Combining Genomics and Transcriptomics Approaches to Understand Stylosanthes scabra, an Orphan Legume from the Brazilian Caatinga.</title>
        <authorList>
            <person name="Ferreira-Neto J.R.C."/>
            <person name="da Silva M.D."/>
            <person name="Binneck E."/>
            <person name="de Melo N.F."/>
            <person name="da Silva R.H."/>
            <person name="de Melo A.L.T.M."/>
            <person name="Pandolfi V."/>
            <person name="Bustamante F.O."/>
            <person name="Brasileiro-Vidal A.C."/>
            <person name="Benko-Iseppon A.M."/>
        </authorList>
    </citation>
    <scope>NUCLEOTIDE SEQUENCE [LARGE SCALE GENOMIC DNA]</scope>
    <source>
        <tissue evidence="2">Leaves</tissue>
    </source>
</reference>
<protein>
    <submittedName>
        <fullName evidence="2">Uncharacterized protein</fullName>
    </submittedName>
</protein>
<name>A0ABU6QTH8_9FABA</name>
<accession>A0ABU6QTH8</accession>
<evidence type="ECO:0000256" key="1">
    <source>
        <dbReference type="SAM" id="MobiDB-lite"/>
    </source>
</evidence>